<name>A0A0E9RLH0_ANGAN</name>
<proteinExistence type="predicted"/>
<reference evidence="1" key="1">
    <citation type="submission" date="2014-11" db="EMBL/GenBank/DDBJ databases">
        <authorList>
            <person name="Amaro Gonzalez C."/>
        </authorList>
    </citation>
    <scope>NUCLEOTIDE SEQUENCE</scope>
</reference>
<reference evidence="1" key="2">
    <citation type="journal article" date="2015" name="Fish Shellfish Immunol.">
        <title>Early steps in the European eel (Anguilla anguilla)-Vibrio vulnificus interaction in the gills: Role of the RtxA13 toxin.</title>
        <authorList>
            <person name="Callol A."/>
            <person name="Pajuelo D."/>
            <person name="Ebbesson L."/>
            <person name="Teles M."/>
            <person name="MacKenzie S."/>
            <person name="Amaro C."/>
        </authorList>
    </citation>
    <scope>NUCLEOTIDE SEQUENCE</scope>
</reference>
<accession>A0A0E9RLH0</accession>
<protein>
    <submittedName>
        <fullName evidence="1">Uncharacterized protein</fullName>
    </submittedName>
</protein>
<evidence type="ECO:0000313" key="1">
    <source>
        <dbReference type="EMBL" id="JAH29285.1"/>
    </source>
</evidence>
<dbReference type="AlphaFoldDB" id="A0A0E9RLH0"/>
<sequence length="18" mass="2013">MFCTLILILLDSSTCLLL</sequence>
<dbReference type="EMBL" id="GBXM01079292">
    <property type="protein sequence ID" value="JAH29285.1"/>
    <property type="molecule type" value="Transcribed_RNA"/>
</dbReference>
<organism evidence="1">
    <name type="scientific">Anguilla anguilla</name>
    <name type="common">European freshwater eel</name>
    <name type="synonym">Muraena anguilla</name>
    <dbReference type="NCBI Taxonomy" id="7936"/>
    <lineage>
        <taxon>Eukaryota</taxon>
        <taxon>Metazoa</taxon>
        <taxon>Chordata</taxon>
        <taxon>Craniata</taxon>
        <taxon>Vertebrata</taxon>
        <taxon>Euteleostomi</taxon>
        <taxon>Actinopterygii</taxon>
        <taxon>Neopterygii</taxon>
        <taxon>Teleostei</taxon>
        <taxon>Anguilliformes</taxon>
        <taxon>Anguillidae</taxon>
        <taxon>Anguilla</taxon>
    </lineage>
</organism>